<dbReference type="RefSeq" id="WP_034797504.1">
    <property type="nucleotide sequence ID" value="NZ_AWFF01000051.1"/>
</dbReference>
<protein>
    <submittedName>
        <fullName evidence="2">Uncharacterized protein</fullName>
    </submittedName>
</protein>
<reference evidence="2 3" key="1">
    <citation type="journal article" date="2014" name="Antonie Van Leeuwenhoek">
        <title>Hyphomonas beringensis sp. nov. and Hyphomonas chukchiensis sp. nov., isolated from surface seawater of the Bering Sea and Chukchi Sea.</title>
        <authorList>
            <person name="Li C."/>
            <person name="Lai Q."/>
            <person name="Li G."/>
            <person name="Dong C."/>
            <person name="Wang J."/>
            <person name="Liao Y."/>
            <person name="Shao Z."/>
        </authorList>
    </citation>
    <scope>NUCLEOTIDE SEQUENCE [LARGE SCALE GENOMIC DNA]</scope>
    <source>
        <strain evidence="2 3">25B14_1</strain>
    </source>
</reference>
<dbReference type="InterPro" id="IPR019734">
    <property type="entry name" value="TPR_rpt"/>
</dbReference>
<dbReference type="Gene3D" id="1.25.40.10">
    <property type="entry name" value="Tetratricopeptide repeat domain"/>
    <property type="match status" value="1"/>
</dbReference>
<dbReference type="OrthoDB" id="7619617at2"/>
<dbReference type="STRING" id="1280946.HY29_16820"/>
<feature type="chain" id="PRO_5001618877" evidence="1">
    <location>
        <begin position="35"/>
        <end position="199"/>
    </location>
</feature>
<proteinExistence type="predicted"/>
<accession>A0A062U5L8</accession>
<dbReference type="SMART" id="SM00028">
    <property type="entry name" value="TPR"/>
    <property type="match status" value="2"/>
</dbReference>
<dbReference type="EMBL" id="AWFF01000051">
    <property type="protein sequence ID" value="KCZ53577.1"/>
    <property type="molecule type" value="Genomic_DNA"/>
</dbReference>
<dbReference type="PATRIC" id="fig|1280946.3.peg.2522"/>
<keyword evidence="1" id="KW-0732">Signal</keyword>
<feature type="signal peptide" evidence="1">
    <location>
        <begin position="1"/>
        <end position="34"/>
    </location>
</feature>
<evidence type="ECO:0000256" key="1">
    <source>
        <dbReference type="SAM" id="SignalP"/>
    </source>
</evidence>
<evidence type="ECO:0000313" key="3">
    <source>
        <dbReference type="Proteomes" id="UP000027037"/>
    </source>
</evidence>
<evidence type="ECO:0000313" key="2">
    <source>
        <dbReference type="EMBL" id="KCZ53577.1"/>
    </source>
</evidence>
<dbReference type="InterPro" id="IPR011990">
    <property type="entry name" value="TPR-like_helical_dom_sf"/>
</dbReference>
<organism evidence="2 3">
    <name type="scientific">Hyphomonas beringensis</name>
    <dbReference type="NCBI Taxonomy" id="1280946"/>
    <lineage>
        <taxon>Bacteria</taxon>
        <taxon>Pseudomonadati</taxon>
        <taxon>Pseudomonadota</taxon>
        <taxon>Alphaproteobacteria</taxon>
        <taxon>Hyphomonadales</taxon>
        <taxon>Hyphomonadaceae</taxon>
        <taxon>Hyphomonas</taxon>
    </lineage>
</organism>
<name>A0A062U5L8_9PROT</name>
<comment type="caution">
    <text evidence="2">The sequence shown here is derived from an EMBL/GenBank/DDBJ whole genome shotgun (WGS) entry which is preliminary data.</text>
</comment>
<dbReference type="AlphaFoldDB" id="A0A062U5L8"/>
<dbReference type="SUPFAM" id="SSF48452">
    <property type="entry name" value="TPR-like"/>
    <property type="match status" value="1"/>
</dbReference>
<dbReference type="Proteomes" id="UP000027037">
    <property type="component" value="Unassembled WGS sequence"/>
</dbReference>
<gene>
    <name evidence="2" type="ORF">HY29_16820</name>
</gene>
<keyword evidence="3" id="KW-1185">Reference proteome</keyword>
<sequence length="199" mass="21399">MRQAFTNFGHLPARAAQMGVAAAMLALLTPGASAGQRILHGAQSDAAKCHDAVRRADHASAGHVAACTAVIVEEHARDSERAAARVNRATLYRHLGEDAAAVADCEAALPMMSREANVAISCAAVFIDAGEPDRAVELLQQSELPETRDRYKYYHNLALAHHDLGEYSLAYYYLEKTLAAKPGFAPAVELIANYKVVED</sequence>